<organism evidence="2 3">
    <name type="scientific">Saccharopolyspora phatthalungensis</name>
    <dbReference type="NCBI Taxonomy" id="664693"/>
    <lineage>
        <taxon>Bacteria</taxon>
        <taxon>Bacillati</taxon>
        <taxon>Actinomycetota</taxon>
        <taxon>Actinomycetes</taxon>
        <taxon>Pseudonocardiales</taxon>
        <taxon>Pseudonocardiaceae</taxon>
        <taxon>Saccharopolyspora</taxon>
    </lineage>
</organism>
<evidence type="ECO:0000313" key="2">
    <source>
        <dbReference type="EMBL" id="MBB5156408.1"/>
    </source>
</evidence>
<keyword evidence="1" id="KW-0472">Membrane</keyword>
<name>A0A840QCR3_9PSEU</name>
<dbReference type="EMBL" id="JACHIW010000001">
    <property type="protein sequence ID" value="MBB5156408.1"/>
    <property type="molecule type" value="Genomic_DNA"/>
</dbReference>
<protein>
    <submittedName>
        <fullName evidence="2">Uncharacterized protein</fullName>
    </submittedName>
</protein>
<dbReference type="Proteomes" id="UP000584374">
    <property type="component" value="Unassembled WGS sequence"/>
</dbReference>
<feature type="transmembrane region" description="Helical" evidence="1">
    <location>
        <begin position="6"/>
        <end position="26"/>
    </location>
</feature>
<gene>
    <name evidence="2" type="ORF">BJ970_003942</name>
</gene>
<evidence type="ECO:0000256" key="1">
    <source>
        <dbReference type="SAM" id="Phobius"/>
    </source>
</evidence>
<dbReference type="AlphaFoldDB" id="A0A840QCR3"/>
<reference evidence="2 3" key="1">
    <citation type="submission" date="2020-08" db="EMBL/GenBank/DDBJ databases">
        <title>Sequencing the genomes of 1000 actinobacteria strains.</title>
        <authorList>
            <person name="Klenk H.-P."/>
        </authorList>
    </citation>
    <scope>NUCLEOTIDE SEQUENCE [LARGE SCALE GENOMIC DNA]</scope>
    <source>
        <strain evidence="2 3">DSM 45584</strain>
    </source>
</reference>
<keyword evidence="3" id="KW-1185">Reference proteome</keyword>
<proteinExistence type="predicted"/>
<keyword evidence="1" id="KW-0812">Transmembrane</keyword>
<sequence length="53" mass="5733">MPQALLILAVLAWSLIFGRAILLWWLPGHRPIFAQARRARATVARGGTAGPVA</sequence>
<keyword evidence="1" id="KW-1133">Transmembrane helix</keyword>
<dbReference type="RefSeq" id="WP_184727559.1">
    <property type="nucleotide sequence ID" value="NZ_JACHIW010000001.1"/>
</dbReference>
<accession>A0A840QCR3</accession>
<comment type="caution">
    <text evidence="2">The sequence shown here is derived from an EMBL/GenBank/DDBJ whole genome shotgun (WGS) entry which is preliminary data.</text>
</comment>
<evidence type="ECO:0000313" key="3">
    <source>
        <dbReference type="Proteomes" id="UP000584374"/>
    </source>
</evidence>